<dbReference type="InterPro" id="IPR002781">
    <property type="entry name" value="TM_pro_TauE-like"/>
</dbReference>
<evidence type="ECO:0000256" key="2">
    <source>
        <dbReference type="ARBA" id="ARBA00009142"/>
    </source>
</evidence>
<dbReference type="PANTHER" id="PTHR30269">
    <property type="entry name" value="TRANSMEMBRANE PROTEIN YFCA"/>
    <property type="match status" value="1"/>
</dbReference>
<feature type="transmembrane region" description="Helical" evidence="8">
    <location>
        <begin position="95"/>
        <end position="114"/>
    </location>
</feature>
<reference evidence="9 10" key="1">
    <citation type="submission" date="2021-06" db="EMBL/GenBank/DDBJ databases">
        <authorList>
            <person name="Sun Q."/>
            <person name="Li D."/>
        </authorList>
    </citation>
    <scope>NUCLEOTIDE SEQUENCE [LARGE SCALE GENOMIC DNA]</scope>
    <source>
        <strain evidence="9 10">MSJd-7</strain>
    </source>
</reference>
<keyword evidence="5 8" id="KW-0812">Transmembrane</keyword>
<evidence type="ECO:0000256" key="1">
    <source>
        <dbReference type="ARBA" id="ARBA00004651"/>
    </source>
</evidence>
<feature type="transmembrane region" description="Helical" evidence="8">
    <location>
        <begin position="120"/>
        <end position="137"/>
    </location>
</feature>
<proteinExistence type="inferred from homology"/>
<keyword evidence="10" id="KW-1185">Reference proteome</keyword>
<keyword evidence="4 8" id="KW-1003">Cell membrane</keyword>
<dbReference type="InterPro" id="IPR052017">
    <property type="entry name" value="TSUP"/>
</dbReference>
<keyword evidence="3" id="KW-0813">Transport</keyword>
<gene>
    <name evidence="9" type="ORF">KQI75_00010</name>
</gene>
<feature type="transmembrane region" description="Helical" evidence="8">
    <location>
        <begin position="158"/>
        <end position="189"/>
    </location>
</feature>
<comment type="caution">
    <text evidence="9">The sequence shown here is derived from an EMBL/GenBank/DDBJ whole genome shotgun (WGS) entry which is preliminary data.</text>
</comment>
<feature type="transmembrane region" description="Helical" evidence="8">
    <location>
        <begin position="28"/>
        <end position="51"/>
    </location>
</feature>
<keyword evidence="6 8" id="KW-1133">Transmembrane helix</keyword>
<dbReference type="Pfam" id="PF01925">
    <property type="entry name" value="TauE"/>
    <property type="match status" value="1"/>
</dbReference>
<evidence type="ECO:0000256" key="8">
    <source>
        <dbReference type="RuleBase" id="RU363041"/>
    </source>
</evidence>
<comment type="subcellular location">
    <subcellularLocation>
        <location evidence="1 8">Cell membrane</location>
        <topology evidence="1 8">Multi-pass membrane protein</topology>
    </subcellularLocation>
</comment>
<dbReference type="PANTHER" id="PTHR30269:SF0">
    <property type="entry name" value="MEMBRANE TRANSPORTER PROTEIN YFCA-RELATED"/>
    <property type="match status" value="1"/>
</dbReference>
<name>A0ABS6EMV6_9FIRM</name>
<feature type="transmembrane region" description="Helical" evidence="8">
    <location>
        <begin position="252"/>
        <end position="269"/>
    </location>
</feature>
<evidence type="ECO:0000256" key="5">
    <source>
        <dbReference type="ARBA" id="ARBA00022692"/>
    </source>
</evidence>
<organism evidence="9 10">
    <name type="scientific">Butyricicoccus intestinisimiae</name>
    <dbReference type="NCBI Taxonomy" id="2841509"/>
    <lineage>
        <taxon>Bacteria</taxon>
        <taxon>Bacillati</taxon>
        <taxon>Bacillota</taxon>
        <taxon>Clostridia</taxon>
        <taxon>Eubacteriales</taxon>
        <taxon>Butyricicoccaceae</taxon>
        <taxon>Butyricicoccus</taxon>
    </lineage>
</organism>
<comment type="similarity">
    <text evidence="2 8">Belongs to the 4-toluene sulfonate uptake permease (TSUP) (TC 2.A.102) family.</text>
</comment>
<evidence type="ECO:0000256" key="3">
    <source>
        <dbReference type="ARBA" id="ARBA00022448"/>
    </source>
</evidence>
<feature type="transmembrane region" description="Helical" evidence="8">
    <location>
        <begin position="209"/>
        <end position="232"/>
    </location>
</feature>
<accession>A0ABS6EMV6</accession>
<evidence type="ECO:0000256" key="6">
    <source>
        <dbReference type="ARBA" id="ARBA00022989"/>
    </source>
</evidence>
<evidence type="ECO:0000256" key="7">
    <source>
        <dbReference type="ARBA" id="ARBA00023136"/>
    </source>
</evidence>
<evidence type="ECO:0000313" key="9">
    <source>
        <dbReference type="EMBL" id="MBU5489021.1"/>
    </source>
</evidence>
<dbReference type="Proteomes" id="UP000783588">
    <property type="component" value="Unassembled WGS sequence"/>
</dbReference>
<evidence type="ECO:0000313" key="10">
    <source>
        <dbReference type="Proteomes" id="UP000783588"/>
    </source>
</evidence>
<protein>
    <recommendedName>
        <fullName evidence="8">Probable membrane transporter protein</fullName>
    </recommendedName>
</protein>
<evidence type="ECO:0000256" key="4">
    <source>
        <dbReference type="ARBA" id="ARBA00022475"/>
    </source>
</evidence>
<keyword evidence="7 8" id="KW-0472">Membrane</keyword>
<sequence>MPTSKTELIFSVPFFCENIYSEEQHVTYLIICPLVFLAGFVDAVAGGGGLISLPAYMLAGLPVHNAIATNKMSSTMGTSIATYQYAKSGYIPWKLVGFCIAAAFAGSTCGANLALIVDDYYFKILMLIILPLTAFYVTRPRSFADDKIPYSQTRTTVYSMFIALGVGVYDGFYGPGTGTFLILFLTALAHMDLKKANGTTKAVNLTTNISALVIFLLHAKVVLPLGIIAGAFNIAGNYIGTKFFDRGGAKSVKMLTIVVIAIFFVKILLEVLS</sequence>
<dbReference type="EMBL" id="JAHLQI010000001">
    <property type="protein sequence ID" value="MBU5489021.1"/>
    <property type="molecule type" value="Genomic_DNA"/>
</dbReference>